<evidence type="ECO:0000256" key="13">
    <source>
        <dbReference type="ARBA" id="ARBA00022996"/>
    </source>
</evidence>
<evidence type="ECO:0000256" key="4">
    <source>
        <dbReference type="ARBA" id="ARBA00022664"/>
    </source>
</evidence>
<reference evidence="19" key="2">
    <citation type="journal article" date="2018" name="BMC Microbiol.">
        <title>Mass spectrometry-based identification and whole-genome characterisation of the first pteropine orthoreovirus isolated from monkey faeces in Thailand.</title>
        <authorList>
            <person name="Kosoltanapiwat N."/>
            <person name="Reamtong O."/>
            <person name="Okabayashi T."/>
            <person name="Ampawong S."/>
            <person name="Rungruengkitkun A."/>
            <person name="Thiangtrongjit T."/>
            <person name="Thippornchai N."/>
            <person name="Leaungwutiwong P."/>
            <person name="Mahittikorn A."/>
            <person name="Mori H."/>
            <person name="Yoohanngoa T."/>
            <person name="Yamwong P."/>
        </authorList>
    </citation>
    <scope>NUCLEOTIDE SEQUENCE</scope>
    <source>
        <strain evidence="19">Lopburi01</strain>
    </source>
</reference>
<keyword evidence="3" id="KW-1141">T=2 icosahedral capsid protein</keyword>
<keyword evidence="8" id="KW-0378">Hydrolase</keyword>
<dbReference type="GO" id="GO:0016787">
    <property type="term" value="F:hydrolase activity"/>
    <property type="evidence" value="ECO:0007669"/>
    <property type="project" value="UniProtKB-KW"/>
</dbReference>
<evidence type="ECO:0000256" key="12">
    <source>
        <dbReference type="ARBA" id="ARBA00022844"/>
    </source>
</evidence>
<accession>A0A291L5D5</accession>
<keyword evidence="5" id="KW-0479">Metal-binding</keyword>
<dbReference type="GO" id="GO:0005524">
    <property type="term" value="F:ATP binding"/>
    <property type="evidence" value="ECO:0007669"/>
    <property type="project" value="UniProtKB-KW"/>
</dbReference>
<evidence type="ECO:0000256" key="2">
    <source>
        <dbReference type="ARBA" id="ARBA00022561"/>
    </source>
</evidence>
<feature type="compositionally biased region" description="Basic residues" evidence="17">
    <location>
        <begin position="1"/>
        <end position="11"/>
    </location>
</feature>
<keyword evidence="7 16" id="KW-0863">Zinc-finger</keyword>
<dbReference type="GO" id="GO:0039625">
    <property type="term" value="C:viral inner capsid"/>
    <property type="evidence" value="ECO:0007669"/>
    <property type="project" value="UniProtKB-KW"/>
</dbReference>
<keyword evidence="6" id="KW-0547">Nucleotide-binding</keyword>
<keyword evidence="13" id="KW-1153">Inner capsid protein</keyword>
<dbReference type="Gene3D" id="3.90.1830.10">
    <property type="entry name" value="Inner capsid protein lambda-1"/>
    <property type="match status" value="1"/>
</dbReference>
<keyword evidence="10" id="KW-0862">Zinc</keyword>
<keyword evidence="2" id="KW-0167">Capsid protein</keyword>
<protein>
    <submittedName>
        <fullName evidence="19">Inner core shell</fullName>
    </submittedName>
</protein>
<evidence type="ECO:0000256" key="14">
    <source>
        <dbReference type="ARBA" id="ARBA00023042"/>
    </source>
</evidence>
<evidence type="ECO:0000256" key="7">
    <source>
        <dbReference type="ARBA" id="ARBA00022771"/>
    </source>
</evidence>
<keyword evidence="4" id="KW-0507">mRNA processing</keyword>
<evidence type="ECO:0000256" key="10">
    <source>
        <dbReference type="ARBA" id="ARBA00022833"/>
    </source>
</evidence>
<dbReference type="Pfam" id="PF22033">
    <property type="entry name" value="Lamba1_VP3"/>
    <property type="match status" value="1"/>
</dbReference>
<sequence>MMRKTARRRHKDAATSDADDKSSTKSKDNVSVPKDNDPTKNKVSVPPAKNPAATGVPSTDGSSQVAVAVNVEKIDHSTKSTSPPPENVVGNKVDLVAPVSSEASAANDKLRQDGVKHVEFTAASDGNTNVIGRTKAVDNEGAIQVVPAKSAAVASAKAMMEQKIPVQGLPKVTRNNGFLCTVCMAQFMNSEALAIHQTTHSIGLDSSLTSYSIATAVEDFIQSWASSTSTANNKTVLTVSEVDDLMMTEGIRLVTWDSGLCSSFELLPIVSSNVIQDVISYSWFTASYNIATPFPQASVVRIVLRTNWAAKLDSQASSRECSVYLAPPTENNIRAFTTVLNSGLTPDGAFNPNTFRMNVLTMCLKFVLSNLHLNRSTPFTMDLTSAAPNLSASQLRVLPGEDNAKWFPVMYPSRVLVPLYNKTADFVNQCIRDRIGRYDRAQIFAGAPSEWADMYETCDSLTLAVRELWMNRVMQMNISPSDIADAISRCSKMLLTVSAPTAPSVARLLPWRVSTQERQLLQCLMYLNVGTNADFIQPILSSFAQVLARVSPLKINPTMIATAMSSIVESTTNTQSPAAAILSKLKPVASDFSDFRLSCAVWLFNGCVTTYLSESSFPANGGSITSIDTLVDMFICLLALPLVTDPNAPCQAFMIVANAMVGYENLPMDDPNFSQQRLAAAFNNPSTWPNCFLNPANIDRRQCPVLRWWAETIHRAWPNPSQIQYGAPDIIGSANIFTPPDVLLLPIQNRPIRITNPTWSVDNEMTVWRGAVIDLIVRIISNGRYQPNWNQSIRASMMNAMTNFRIIKTCTPAYLAELLPVELAAIAPTLPFQPFQVPFARLNRDAVVVHVNVSRQAPDVIAQPALNMPMTQQRTGVPIAVSARPLAVALLSGEYPSDPPLQTNVWYVNALTPVYSNDGLFNNIQHAMVASEAFSTLVALLAQCTDMQLPVARPLQWLRQITLAANEATVFGKLINELFLNCFDLSDKTVLLQPFLESDPRATQLALSYVRYDTTTEVFIPQVRPSALVEATMLVEETLSHEYNLFGICRGDVIIGQHMTPAGFNPLAPPPTVVFTRGDPGVHEFGERSFAHFGLNGDDVTVLDAHGVRRPLLGDWVMPVQVMMLNIGIFPRLMLDRILKGKLRVRLEMGAYPYQLHYYKGRDFTDGFTLLEQWMSKLSPLGVPTVPFLMPESENHSISSGMATHYIWATEFNDGSLFATNTDLPVTVFGPDKAVPIERFRHLVDPAAQPTTNQLPFTIDLYSAMRRYYLETPPITATVTTFGNGLPALN</sequence>
<evidence type="ECO:0000259" key="18">
    <source>
        <dbReference type="PROSITE" id="PS50157"/>
    </source>
</evidence>
<reference evidence="19" key="1">
    <citation type="submission" date="2017-03" db="EMBL/GenBank/DDBJ databases">
        <authorList>
            <person name="Kosoltanapiwat N."/>
        </authorList>
    </citation>
    <scope>NUCLEOTIDE SEQUENCE</scope>
    <source>
        <strain evidence="19">Lopburi01</strain>
    </source>
</reference>
<dbReference type="GO" id="GO:0008270">
    <property type="term" value="F:zinc ion binding"/>
    <property type="evidence" value="ECO:0007669"/>
    <property type="project" value="UniProtKB-KW"/>
</dbReference>
<dbReference type="InterPro" id="IPR044949">
    <property type="entry name" value="Lambda-1/VP3_sf"/>
</dbReference>
<evidence type="ECO:0000256" key="11">
    <source>
        <dbReference type="ARBA" id="ARBA00022840"/>
    </source>
</evidence>
<dbReference type="PROSITE" id="PS00028">
    <property type="entry name" value="ZINC_FINGER_C2H2_1"/>
    <property type="match status" value="1"/>
</dbReference>
<keyword evidence="9" id="KW-0347">Helicase</keyword>
<dbReference type="GO" id="GO:0003724">
    <property type="term" value="F:RNA helicase activity"/>
    <property type="evidence" value="ECO:0007669"/>
    <property type="project" value="InterPro"/>
</dbReference>
<feature type="compositionally biased region" description="Basic and acidic residues" evidence="17">
    <location>
        <begin position="12"/>
        <end position="40"/>
    </location>
</feature>
<organism evidence="19">
    <name type="scientific">Orthoreovirus Lopburi01</name>
    <dbReference type="NCBI Taxonomy" id="2042260"/>
    <lineage>
        <taxon>Viruses</taxon>
        <taxon>Riboviria</taxon>
        <taxon>Orthornavirae</taxon>
        <taxon>Duplornaviricota</taxon>
        <taxon>Resentoviricetes</taxon>
        <taxon>Reovirales</taxon>
        <taxon>Spinareoviridae</taxon>
        <taxon>Orthoreovirus</taxon>
    </lineage>
</organism>
<evidence type="ECO:0000256" key="3">
    <source>
        <dbReference type="ARBA" id="ARBA00022611"/>
    </source>
</evidence>
<feature type="region of interest" description="Disordered" evidence="17">
    <location>
        <begin position="1"/>
        <end position="64"/>
    </location>
</feature>
<comment type="subcellular location">
    <subcellularLocation>
        <location evidence="1">Virion</location>
    </subcellularLocation>
</comment>
<dbReference type="GO" id="GO:0039616">
    <property type="term" value="C:T=2 icosahedral viral capsid"/>
    <property type="evidence" value="ECO:0007669"/>
    <property type="project" value="UniProtKB-KW"/>
</dbReference>
<dbReference type="PROSITE" id="PS50157">
    <property type="entry name" value="ZINC_FINGER_C2H2_2"/>
    <property type="match status" value="1"/>
</dbReference>
<dbReference type="InterPro" id="IPR013087">
    <property type="entry name" value="Znf_C2H2_type"/>
</dbReference>
<comment type="function">
    <text evidence="15">Inner capsid protein that self-assembles to form an icosahedral capsid with a T=2 symmetry, which consists of 120 copies of VP2, with channels at each of its five-fold vertices. This capsid constitutes the innermost concentric layer of the viral mature particle.</text>
</comment>
<evidence type="ECO:0000256" key="9">
    <source>
        <dbReference type="ARBA" id="ARBA00022806"/>
    </source>
</evidence>
<evidence type="ECO:0000256" key="1">
    <source>
        <dbReference type="ARBA" id="ARBA00004328"/>
    </source>
</evidence>
<evidence type="ECO:0000256" key="17">
    <source>
        <dbReference type="SAM" id="MobiDB-lite"/>
    </source>
</evidence>
<keyword evidence="12" id="KW-0946">Virion</keyword>
<dbReference type="EMBL" id="KY751011">
    <property type="protein sequence ID" value="ATI13780.1"/>
    <property type="molecule type" value="Genomic_RNA"/>
</dbReference>
<keyword evidence="14" id="KW-0506">mRNA capping</keyword>
<dbReference type="GO" id="GO:0006370">
    <property type="term" value="P:7-methylguanosine mRNA capping"/>
    <property type="evidence" value="ECO:0007669"/>
    <property type="project" value="UniProtKB-KW"/>
</dbReference>
<keyword evidence="11" id="KW-0067">ATP-binding</keyword>
<evidence type="ECO:0000256" key="15">
    <source>
        <dbReference type="ARBA" id="ARBA00055768"/>
    </source>
</evidence>
<name>A0A291L5D5_9REOV</name>
<evidence type="ECO:0000313" key="19">
    <source>
        <dbReference type="EMBL" id="ATI13780.1"/>
    </source>
</evidence>
<proteinExistence type="predicted"/>
<feature type="domain" description="C2H2-type" evidence="18">
    <location>
        <begin position="178"/>
        <end position="201"/>
    </location>
</feature>
<evidence type="ECO:0000256" key="6">
    <source>
        <dbReference type="ARBA" id="ARBA00022741"/>
    </source>
</evidence>
<dbReference type="InterPro" id="IPR054176">
    <property type="entry name" value="Lamba1_VP3"/>
</dbReference>
<evidence type="ECO:0000256" key="5">
    <source>
        <dbReference type="ARBA" id="ARBA00022723"/>
    </source>
</evidence>
<evidence type="ECO:0000256" key="8">
    <source>
        <dbReference type="ARBA" id="ARBA00022801"/>
    </source>
</evidence>
<evidence type="ECO:0000256" key="16">
    <source>
        <dbReference type="PROSITE-ProRule" id="PRU00042"/>
    </source>
</evidence>